<keyword evidence="9" id="KW-0325">Glycoprotein</keyword>
<dbReference type="EMBL" id="MN129786">
    <property type="protein sequence ID" value="QID90270.1"/>
    <property type="molecule type" value="mRNA"/>
</dbReference>
<feature type="chain" id="PRO_5026266153" evidence="10">
    <location>
        <begin position="23"/>
        <end position="423"/>
    </location>
</feature>
<reference evidence="11" key="1">
    <citation type="submission" date="2019-07" db="EMBL/GenBank/DDBJ databases">
        <authorList>
            <person name="Lu C."/>
            <person name="Shao Z.R."/>
            <person name="Zhang P.Y."/>
            <person name="Yao J.T."/>
            <person name="Duan D.L."/>
        </authorList>
    </citation>
    <scope>NUCLEOTIDE SEQUENCE</scope>
</reference>
<dbReference type="Gene3D" id="3.40.50.300">
    <property type="entry name" value="P-loop containing nucleotide triphosphate hydrolases"/>
    <property type="match status" value="1"/>
</dbReference>
<evidence type="ECO:0000256" key="10">
    <source>
        <dbReference type="SAM" id="SignalP"/>
    </source>
</evidence>
<evidence type="ECO:0000256" key="8">
    <source>
        <dbReference type="ARBA" id="ARBA00023136"/>
    </source>
</evidence>
<dbReference type="Pfam" id="PF06990">
    <property type="entry name" value="Gal-3-0_sulfotr"/>
    <property type="match status" value="1"/>
</dbReference>
<dbReference type="GO" id="GO:0001733">
    <property type="term" value="F:galactosylceramide sulfotransferase activity"/>
    <property type="evidence" value="ECO:0007669"/>
    <property type="project" value="InterPro"/>
</dbReference>
<evidence type="ECO:0000256" key="3">
    <source>
        <dbReference type="ARBA" id="ARBA00022679"/>
    </source>
</evidence>
<comment type="similarity">
    <text evidence="2">Belongs to the galactose-3-O-sulfotransferase family.</text>
</comment>
<dbReference type="GO" id="GO:0000139">
    <property type="term" value="C:Golgi membrane"/>
    <property type="evidence" value="ECO:0007669"/>
    <property type="project" value="UniProtKB-SubCell"/>
</dbReference>
<evidence type="ECO:0000256" key="6">
    <source>
        <dbReference type="ARBA" id="ARBA00022989"/>
    </source>
</evidence>
<dbReference type="GO" id="GO:0009247">
    <property type="term" value="P:glycolipid biosynthetic process"/>
    <property type="evidence" value="ECO:0007669"/>
    <property type="project" value="InterPro"/>
</dbReference>
<evidence type="ECO:0000313" key="11">
    <source>
        <dbReference type="EMBL" id="QID90270.1"/>
    </source>
</evidence>
<keyword evidence="4" id="KW-0812">Transmembrane</keyword>
<dbReference type="AlphaFoldDB" id="A0A6G6CDJ0"/>
<accession>A0A6G6CDJ0</accession>
<evidence type="ECO:0000256" key="9">
    <source>
        <dbReference type="ARBA" id="ARBA00023180"/>
    </source>
</evidence>
<evidence type="ECO:0000256" key="4">
    <source>
        <dbReference type="ARBA" id="ARBA00022692"/>
    </source>
</evidence>
<name>A0A6G6CDJ0_SACJA</name>
<feature type="signal peptide" evidence="10">
    <location>
        <begin position="1"/>
        <end position="22"/>
    </location>
</feature>
<evidence type="ECO:0000256" key="2">
    <source>
        <dbReference type="ARBA" id="ARBA00008124"/>
    </source>
</evidence>
<dbReference type="InterPro" id="IPR009729">
    <property type="entry name" value="Gal-3-0_sulfotransfrase"/>
</dbReference>
<sequence>MARLSLRALALLAAGIPAMTWSSTLNLEEVRRENRKYDIQMEQQHRDGDGEDGARWRTGSYRFLRAGAKEGRRKSRELYADPDPTVKWIMEGRSKQNGVDEQSQAIPDRDYLNGLVEASVATTDHQEGNIAFANTYQTGSTSMAGILYRYAVRHNLKLARVGQESAVDPKWFATQVQQGKSERVDIMHYHISNKGHLKGLWPGARENYRGIMREPDNVNLLTMMREPREHFISYYYYFVEPATKLSLEDFLMKSHGGDDFALLKNPLASEVGVTTFHNMEQLFVNDFSSFRMILLTDRFDEGLMVLRRLLGWSMIDMTYMAMDETKAGDIAVVDRPSFHDLPEKVRNKIDSLTELDQMVYSAAQVLYDKRLRPMSDVIGADVEEFQKLQKVVSGYLDANQSSKANAMYRAEDVYIGAPPMNQF</sequence>
<keyword evidence="10" id="KW-0732">Signal</keyword>
<comment type="subcellular location">
    <subcellularLocation>
        <location evidence="1">Golgi apparatus membrane</location>
        <topology evidence="1">Single-pass type II membrane protein</topology>
    </subcellularLocation>
</comment>
<keyword evidence="5" id="KW-0735">Signal-anchor</keyword>
<dbReference type="PANTHER" id="PTHR14647:SF87">
    <property type="entry name" value="PUTATIVE-RELATED"/>
    <property type="match status" value="1"/>
</dbReference>
<evidence type="ECO:0000256" key="1">
    <source>
        <dbReference type="ARBA" id="ARBA00004323"/>
    </source>
</evidence>
<protein>
    <submittedName>
        <fullName evidence="11">Sulfotransferase</fullName>
    </submittedName>
</protein>
<keyword evidence="3 11" id="KW-0808">Transferase</keyword>
<keyword evidence="7" id="KW-0333">Golgi apparatus</keyword>
<dbReference type="InterPro" id="IPR027417">
    <property type="entry name" value="P-loop_NTPase"/>
</dbReference>
<keyword evidence="6" id="KW-1133">Transmembrane helix</keyword>
<evidence type="ECO:0000256" key="5">
    <source>
        <dbReference type="ARBA" id="ARBA00022968"/>
    </source>
</evidence>
<evidence type="ECO:0000256" key="7">
    <source>
        <dbReference type="ARBA" id="ARBA00023034"/>
    </source>
</evidence>
<proteinExistence type="evidence at transcript level"/>
<organism evidence="11">
    <name type="scientific">Saccharina japonica</name>
    <name type="common">Sweet kelp</name>
    <name type="synonym">Laminaria japonica</name>
    <dbReference type="NCBI Taxonomy" id="88149"/>
    <lineage>
        <taxon>Eukaryota</taxon>
        <taxon>Sar</taxon>
        <taxon>Stramenopiles</taxon>
        <taxon>Ochrophyta</taxon>
        <taxon>PX clade</taxon>
        <taxon>Phaeophyceae</taxon>
        <taxon>Laminariales</taxon>
        <taxon>Laminariaceae</taxon>
        <taxon>Saccharina</taxon>
    </lineage>
</organism>
<keyword evidence="8" id="KW-0472">Membrane</keyword>
<dbReference type="PANTHER" id="PTHR14647">
    <property type="entry name" value="GALACTOSE-3-O-SULFOTRANSFERASE"/>
    <property type="match status" value="1"/>
</dbReference>